<evidence type="ECO:0000256" key="1">
    <source>
        <dbReference type="SAM" id="MobiDB-lite"/>
    </source>
</evidence>
<accession>A0A512PEW0</accession>
<evidence type="ECO:0000313" key="2">
    <source>
        <dbReference type="EMBL" id="GEP69747.1"/>
    </source>
</evidence>
<dbReference type="AlphaFoldDB" id="A0A512PEW0"/>
<evidence type="ECO:0000313" key="3">
    <source>
        <dbReference type="Proteomes" id="UP000321798"/>
    </source>
</evidence>
<sequence>MTPSTVSTTPSAPLRTRRTPPAGARRHRTRAIGLALAALAVAGLSGCSATNPLQTAQGYSAADGVGTTLGDVRAVNLLVVTAAQGEPGVLIGGLANDGTETAKVTLTVAGTESTVRVPAGGVVTFGGDAGETFAIDTVDAAPGALTSVTIATGSAGSDQLDVPVLDGTLPEYADLVPAAG</sequence>
<protein>
    <submittedName>
        <fullName evidence="2">Uncharacterized protein</fullName>
    </submittedName>
</protein>
<comment type="caution">
    <text evidence="2">The sequence shown here is derived from an EMBL/GenBank/DDBJ whole genome shotgun (WGS) entry which is preliminary data.</text>
</comment>
<reference evidence="2 3" key="1">
    <citation type="submission" date="2019-07" db="EMBL/GenBank/DDBJ databases">
        <title>Whole genome shotgun sequence of Cellulomonas soli NBRC 109434.</title>
        <authorList>
            <person name="Hosoyama A."/>
            <person name="Uohara A."/>
            <person name="Ohji S."/>
            <person name="Ichikawa N."/>
        </authorList>
    </citation>
    <scope>NUCLEOTIDE SEQUENCE [LARGE SCALE GENOMIC DNA]</scope>
    <source>
        <strain evidence="2 3">NBRC 109434</strain>
    </source>
</reference>
<feature type="region of interest" description="Disordered" evidence="1">
    <location>
        <begin position="1"/>
        <end position="27"/>
    </location>
</feature>
<dbReference type="EMBL" id="BKAL01000008">
    <property type="protein sequence ID" value="GEP69747.1"/>
    <property type="molecule type" value="Genomic_DNA"/>
</dbReference>
<dbReference type="Proteomes" id="UP000321798">
    <property type="component" value="Unassembled WGS sequence"/>
</dbReference>
<dbReference type="OrthoDB" id="3267550at2"/>
<keyword evidence="3" id="KW-1185">Reference proteome</keyword>
<dbReference type="RefSeq" id="WP_146953501.1">
    <property type="nucleotide sequence ID" value="NZ_BAABBJ010000001.1"/>
</dbReference>
<feature type="compositionally biased region" description="Low complexity" evidence="1">
    <location>
        <begin position="1"/>
        <end position="23"/>
    </location>
</feature>
<organism evidence="2 3">
    <name type="scientific">Cellulomonas soli</name>
    <dbReference type="NCBI Taxonomy" id="931535"/>
    <lineage>
        <taxon>Bacteria</taxon>
        <taxon>Bacillati</taxon>
        <taxon>Actinomycetota</taxon>
        <taxon>Actinomycetes</taxon>
        <taxon>Micrococcales</taxon>
        <taxon>Cellulomonadaceae</taxon>
        <taxon>Cellulomonas</taxon>
    </lineage>
</organism>
<gene>
    <name evidence="2" type="ORF">CSO01_24620</name>
</gene>
<proteinExistence type="predicted"/>
<name>A0A512PEW0_9CELL</name>